<feature type="binding site" evidence="5">
    <location>
        <position position="106"/>
    </location>
    <ligand>
        <name>S-adenosyl-L-methionine</name>
        <dbReference type="ChEBI" id="CHEBI:59789"/>
    </ligand>
</feature>
<keyword evidence="3 5" id="KW-0949">S-adenosyl-L-methionine</keyword>
<sequence>MIRRATIVAVGKLKGWPADGCADYARRLRRHFAVEAIEVPEADMNRRSQSEVLAAEGERLTRRIAANSHVVALDRERGTRLSSKGLARRLGALGVSGRGDLTVVLGGPLGLSPQVLDRADEVWSFGEITLPHALARVVLMEQLYRAVKIDRGEKYHW</sequence>
<dbReference type="EC" id="2.1.1.177" evidence="5"/>
<evidence type="ECO:0000256" key="3">
    <source>
        <dbReference type="ARBA" id="ARBA00022691"/>
    </source>
</evidence>
<gene>
    <name evidence="5" type="primary">rlmH</name>
    <name evidence="6" type="ORF">AVDCRST_MAG55-926</name>
</gene>
<dbReference type="EMBL" id="CADCUZ010000036">
    <property type="protein sequence ID" value="CAA9404655.1"/>
    <property type="molecule type" value="Genomic_DNA"/>
</dbReference>
<dbReference type="Gene3D" id="3.40.1280.10">
    <property type="match status" value="1"/>
</dbReference>
<protein>
    <recommendedName>
        <fullName evidence="5">Ribosomal RNA large subunit methyltransferase H</fullName>
        <ecNumber evidence="5">2.1.1.177</ecNumber>
    </recommendedName>
    <alternativeName>
        <fullName evidence="5">23S rRNA (pseudouridine1915-N3)-methyltransferase</fullName>
    </alternativeName>
    <alternativeName>
        <fullName evidence="5">23S rRNA m3Psi1915 methyltransferase</fullName>
    </alternativeName>
    <alternativeName>
        <fullName evidence="5">rRNA (pseudouridine-N3-)-methyltransferase RlmH</fullName>
    </alternativeName>
</protein>
<evidence type="ECO:0000256" key="1">
    <source>
        <dbReference type="ARBA" id="ARBA00022603"/>
    </source>
</evidence>
<keyword evidence="5" id="KW-0698">rRNA processing</keyword>
<dbReference type="PANTHER" id="PTHR33603">
    <property type="entry name" value="METHYLTRANSFERASE"/>
    <property type="match status" value="1"/>
</dbReference>
<proteinExistence type="inferred from homology"/>
<dbReference type="InterPro" id="IPR029026">
    <property type="entry name" value="tRNA_m1G_MTases_N"/>
</dbReference>
<dbReference type="InterPro" id="IPR029028">
    <property type="entry name" value="Alpha/beta_knot_MTases"/>
</dbReference>
<dbReference type="GO" id="GO:0005737">
    <property type="term" value="C:cytoplasm"/>
    <property type="evidence" value="ECO:0007669"/>
    <property type="project" value="UniProtKB-SubCell"/>
</dbReference>
<evidence type="ECO:0000256" key="2">
    <source>
        <dbReference type="ARBA" id="ARBA00022679"/>
    </source>
</evidence>
<dbReference type="PIRSF" id="PIRSF004505">
    <property type="entry name" value="MT_bac"/>
    <property type="match status" value="1"/>
</dbReference>
<organism evidence="6">
    <name type="scientific">uncultured Rubrobacteraceae bacterium</name>
    <dbReference type="NCBI Taxonomy" id="349277"/>
    <lineage>
        <taxon>Bacteria</taxon>
        <taxon>Bacillati</taxon>
        <taxon>Actinomycetota</taxon>
        <taxon>Rubrobacteria</taxon>
        <taxon>Rubrobacterales</taxon>
        <taxon>Rubrobacteraceae</taxon>
        <taxon>environmental samples</taxon>
    </lineage>
</organism>
<evidence type="ECO:0000256" key="5">
    <source>
        <dbReference type="HAMAP-Rule" id="MF_00658"/>
    </source>
</evidence>
<comment type="catalytic activity">
    <reaction evidence="5">
        <text>pseudouridine(1915) in 23S rRNA + S-adenosyl-L-methionine = N(3)-methylpseudouridine(1915) in 23S rRNA + S-adenosyl-L-homocysteine + H(+)</text>
        <dbReference type="Rhea" id="RHEA:42752"/>
        <dbReference type="Rhea" id="RHEA-COMP:10221"/>
        <dbReference type="Rhea" id="RHEA-COMP:10222"/>
        <dbReference type="ChEBI" id="CHEBI:15378"/>
        <dbReference type="ChEBI" id="CHEBI:57856"/>
        <dbReference type="ChEBI" id="CHEBI:59789"/>
        <dbReference type="ChEBI" id="CHEBI:65314"/>
        <dbReference type="ChEBI" id="CHEBI:74486"/>
        <dbReference type="EC" id="2.1.1.177"/>
    </reaction>
</comment>
<dbReference type="PANTHER" id="PTHR33603:SF1">
    <property type="entry name" value="RIBOSOMAL RNA LARGE SUBUNIT METHYLTRANSFERASE H"/>
    <property type="match status" value="1"/>
</dbReference>
<feature type="binding site" evidence="5">
    <location>
        <position position="73"/>
    </location>
    <ligand>
        <name>S-adenosyl-L-methionine</name>
        <dbReference type="ChEBI" id="CHEBI:59789"/>
    </ligand>
</feature>
<accession>A0A6J4P554</accession>
<dbReference type="Pfam" id="PF02590">
    <property type="entry name" value="SPOUT_MTase"/>
    <property type="match status" value="1"/>
</dbReference>
<comment type="function">
    <text evidence="5">Specifically methylates the pseudouridine at position 1915 (m3Psi1915) in 23S rRNA.</text>
</comment>
<keyword evidence="5" id="KW-0963">Cytoplasm</keyword>
<comment type="subunit">
    <text evidence="5">Homodimer.</text>
</comment>
<name>A0A6J4P554_9ACTN</name>
<dbReference type="AlphaFoldDB" id="A0A6J4P554"/>
<reference evidence="6" key="1">
    <citation type="submission" date="2020-02" db="EMBL/GenBank/DDBJ databases">
        <authorList>
            <person name="Meier V. D."/>
        </authorList>
    </citation>
    <scope>NUCLEOTIDE SEQUENCE</scope>
    <source>
        <strain evidence="6">AVDCRST_MAG55</strain>
    </source>
</reference>
<comment type="subcellular location">
    <subcellularLocation>
        <location evidence="5">Cytoplasm</location>
    </subcellularLocation>
</comment>
<dbReference type="GO" id="GO:0070038">
    <property type="term" value="F:rRNA (pseudouridine-N3-)-methyltransferase activity"/>
    <property type="evidence" value="ECO:0007669"/>
    <property type="project" value="UniProtKB-UniRule"/>
</dbReference>
<comment type="similarity">
    <text evidence="4 5">Belongs to the RNA methyltransferase RlmH family.</text>
</comment>
<evidence type="ECO:0000313" key="6">
    <source>
        <dbReference type="EMBL" id="CAA9404655.1"/>
    </source>
</evidence>
<keyword evidence="1 5" id="KW-0489">Methyltransferase</keyword>
<evidence type="ECO:0000256" key="4">
    <source>
        <dbReference type="ARBA" id="ARBA00038303"/>
    </source>
</evidence>
<dbReference type="InterPro" id="IPR003742">
    <property type="entry name" value="RlmH-like"/>
</dbReference>
<dbReference type="SUPFAM" id="SSF75217">
    <property type="entry name" value="alpha/beta knot"/>
    <property type="match status" value="1"/>
</dbReference>
<feature type="binding site" evidence="5">
    <location>
        <begin position="125"/>
        <end position="130"/>
    </location>
    <ligand>
        <name>S-adenosyl-L-methionine</name>
        <dbReference type="ChEBI" id="CHEBI:59789"/>
    </ligand>
</feature>
<keyword evidence="2 5" id="KW-0808">Transferase</keyword>
<dbReference type="HAMAP" id="MF_00658">
    <property type="entry name" value="23SrRNA_methyltr_H"/>
    <property type="match status" value="1"/>
</dbReference>
<dbReference type="CDD" id="cd18081">
    <property type="entry name" value="RlmH-like"/>
    <property type="match status" value="1"/>
</dbReference>